<name>A0AAD6TT35_9AGAR</name>
<organism evidence="2 3">
    <name type="scientific">Mycena belliarum</name>
    <dbReference type="NCBI Taxonomy" id="1033014"/>
    <lineage>
        <taxon>Eukaryota</taxon>
        <taxon>Fungi</taxon>
        <taxon>Dikarya</taxon>
        <taxon>Basidiomycota</taxon>
        <taxon>Agaricomycotina</taxon>
        <taxon>Agaricomycetes</taxon>
        <taxon>Agaricomycetidae</taxon>
        <taxon>Agaricales</taxon>
        <taxon>Marasmiineae</taxon>
        <taxon>Mycenaceae</taxon>
        <taxon>Mycena</taxon>
    </lineage>
</organism>
<evidence type="ECO:0000256" key="1">
    <source>
        <dbReference type="SAM" id="MobiDB-lite"/>
    </source>
</evidence>
<dbReference type="EMBL" id="JARJCN010000114">
    <property type="protein sequence ID" value="KAJ7073411.1"/>
    <property type="molecule type" value="Genomic_DNA"/>
</dbReference>
<reference evidence="2" key="1">
    <citation type="submission" date="2023-03" db="EMBL/GenBank/DDBJ databases">
        <title>Massive genome expansion in bonnet fungi (Mycena s.s.) driven by repeated elements and novel gene families across ecological guilds.</title>
        <authorList>
            <consortium name="Lawrence Berkeley National Laboratory"/>
            <person name="Harder C.B."/>
            <person name="Miyauchi S."/>
            <person name="Viragh M."/>
            <person name="Kuo A."/>
            <person name="Thoen E."/>
            <person name="Andreopoulos B."/>
            <person name="Lu D."/>
            <person name="Skrede I."/>
            <person name="Drula E."/>
            <person name="Henrissat B."/>
            <person name="Morin E."/>
            <person name="Kohler A."/>
            <person name="Barry K."/>
            <person name="LaButti K."/>
            <person name="Morin E."/>
            <person name="Salamov A."/>
            <person name="Lipzen A."/>
            <person name="Mereny Z."/>
            <person name="Hegedus B."/>
            <person name="Baldrian P."/>
            <person name="Stursova M."/>
            <person name="Weitz H."/>
            <person name="Taylor A."/>
            <person name="Grigoriev I.V."/>
            <person name="Nagy L.G."/>
            <person name="Martin F."/>
            <person name="Kauserud H."/>
        </authorList>
    </citation>
    <scope>NUCLEOTIDE SEQUENCE</scope>
    <source>
        <strain evidence="2">CBHHK173m</strain>
    </source>
</reference>
<dbReference type="Proteomes" id="UP001222325">
    <property type="component" value="Unassembled WGS sequence"/>
</dbReference>
<feature type="region of interest" description="Disordered" evidence="1">
    <location>
        <begin position="335"/>
        <end position="471"/>
    </location>
</feature>
<feature type="compositionally biased region" description="Basic and acidic residues" evidence="1">
    <location>
        <begin position="89"/>
        <end position="98"/>
    </location>
</feature>
<feature type="region of interest" description="Disordered" evidence="1">
    <location>
        <begin position="187"/>
        <end position="217"/>
    </location>
</feature>
<feature type="region of interest" description="Disordered" evidence="1">
    <location>
        <begin position="78"/>
        <end position="148"/>
    </location>
</feature>
<gene>
    <name evidence="2" type="ORF">B0H15DRAFT_963619</name>
</gene>
<feature type="compositionally biased region" description="Low complexity" evidence="1">
    <location>
        <begin position="100"/>
        <end position="119"/>
    </location>
</feature>
<feature type="compositionally biased region" description="Basic and acidic residues" evidence="1">
    <location>
        <begin position="206"/>
        <end position="217"/>
    </location>
</feature>
<evidence type="ECO:0000313" key="2">
    <source>
        <dbReference type="EMBL" id="KAJ7073411.1"/>
    </source>
</evidence>
<evidence type="ECO:0000313" key="3">
    <source>
        <dbReference type="Proteomes" id="UP001222325"/>
    </source>
</evidence>
<comment type="caution">
    <text evidence="2">The sequence shown here is derived from an EMBL/GenBank/DDBJ whole genome shotgun (WGS) entry which is preliminary data.</text>
</comment>
<accession>A0AAD6TT35</accession>
<dbReference type="AlphaFoldDB" id="A0AAD6TT35"/>
<proteinExistence type="predicted"/>
<sequence>MSGRGKGGKGLGKGLSASQSLHRLGGFHLLHLRSRVVDVKFRDVDSHALQTTSLSFCAASLAAPHPRVPPMVLVSAFPPPSHTSRRSSRVLESREWIGHRAPSSSSSPRLPVPRAAARPVCPPLEANPTPRPRPCHTPRTQSRPRIRATSSVCGLARERQLAAPPPYVPAARQRPRPRESTLAVRGRLALPERALAPPPPPPPLELRSDRGHPSDSRGRICGRCGILTRTARAPVQRCGVPSCPRARRKRVRFPALNPTYTLARCRGTRYYLSAAPRPAELGKFANLRCAARTHATRMRRSNGSREVHPAPARTQAAPARGCCVVYGVSGLSNAVNRGDERWSPAQVSDLRSGGSERECSTGARGGAARGSDCEGGPFARNALRVRKREPLGSPLESIRRRPPAKLPGSPVRKTAYIRRRAPLAPARNSPPPLVPSPEQKRWDAVSGYTTTQRRSAATYRQRALVPSPAQM</sequence>
<protein>
    <submittedName>
        <fullName evidence="2">Uncharacterized protein</fullName>
    </submittedName>
</protein>
<keyword evidence="3" id="KW-1185">Reference proteome</keyword>